<dbReference type="EMBL" id="AUZY01012691">
    <property type="protein sequence ID" value="EQD28317.1"/>
    <property type="molecule type" value="Genomic_DNA"/>
</dbReference>
<reference evidence="3" key="1">
    <citation type="submission" date="2013-08" db="EMBL/GenBank/DDBJ databases">
        <authorList>
            <person name="Mendez C."/>
            <person name="Richter M."/>
            <person name="Ferrer M."/>
            <person name="Sanchez J."/>
        </authorList>
    </citation>
    <scope>NUCLEOTIDE SEQUENCE</scope>
</reference>
<dbReference type="InterPro" id="IPR041657">
    <property type="entry name" value="HTH_17"/>
</dbReference>
<sequence>MHPEEVRSRAKQGLIPGAKIGRRWVFLESDLAEFVRSLYPVRRQALQVTTAQEDVCHLSSARSRRCSGSTSSRQTASEYDDLL</sequence>
<comment type="caution">
    <text evidence="3">The sequence shown here is derived from an EMBL/GenBank/DDBJ whole genome shotgun (WGS) entry which is preliminary data.</text>
</comment>
<feature type="non-terminal residue" evidence="3">
    <location>
        <position position="83"/>
    </location>
</feature>
<protein>
    <submittedName>
        <fullName evidence="3">DNA binding protein, excisionase family</fullName>
    </submittedName>
</protein>
<reference evidence="3" key="2">
    <citation type="journal article" date="2014" name="ISME J.">
        <title>Microbial stratification in low pH oxic and suboxic macroscopic growths along an acid mine drainage.</title>
        <authorList>
            <person name="Mendez-Garcia C."/>
            <person name="Mesa V."/>
            <person name="Sprenger R.R."/>
            <person name="Richter M."/>
            <person name="Diez M.S."/>
            <person name="Solano J."/>
            <person name="Bargiela R."/>
            <person name="Golyshina O.V."/>
            <person name="Manteca A."/>
            <person name="Ramos J.L."/>
            <person name="Gallego J.R."/>
            <person name="Llorente I."/>
            <person name="Martins Dos Santos V.A."/>
            <person name="Jensen O.N."/>
            <person name="Pelaez A.I."/>
            <person name="Sanchez J."/>
            <person name="Ferrer M."/>
        </authorList>
    </citation>
    <scope>NUCLEOTIDE SEQUENCE</scope>
</reference>
<organism evidence="3">
    <name type="scientific">mine drainage metagenome</name>
    <dbReference type="NCBI Taxonomy" id="410659"/>
    <lineage>
        <taxon>unclassified sequences</taxon>
        <taxon>metagenomes</taxon>
        <taxon>ecological metagenomes</taxon>
    </lineage>
</organism>
<name>T0Y912_9ZZZZ</name>
<feature type="region of interest" description="Disordered" evidence="1">
    <location>
        <begin position="62"/>
        <end position="83"/>
    </location>
</feature>
<gene>
    <name evidence="3" type="ORF">B1B_18916</name>
</gene>
<evidence type="ECO:0000313" key="3">
    <source>
        <dbReference type="EMBL" id="EQD28317.1"/>
    </source>
</evidence>
<dbReference type="AlphaFoldDB" id="T0Y912"/>
<feature type="domain" description="Helix-turn-helix" evidence="2">
    <location>
        <begin position="2"/>
        <end position="37"/>
    </location>
</feature>
<accession>T0Y912</accession>
<evidence type="ECO:0000259" key="2">
    <source>
        <dbReference type="Pfam" id="PF12728"/>
    </source>
</evidence>
<evidence type="ECO:0000256" key="1">
    <source>
        <dbReference type="SAM" id="MobiDB-lite"/>
    </source>
</evidence>
<dbReference type="Pfam" id="PF12728">
    <property type="entry name" value="HTH_17"/>
    <property type="match status" value="1"/>
</dbReference>
<proteinExistence type="predicted"/>